<evidence type="ECO:0000256" key="17">
    <source>
        <dbReference type="HAMAP-Rule" id="MF_01006"/>
    </source>
</evidence>
<evidence type="ECO:0000313" key="19">
    <source>
        <dbReference type="Proteomes" id="UP001519362"/>
    </source>
</evidence>
<evidence type="ECO:0000256" key="6">
    <source>
        <dbReference type="ARBA" id="ARBA00022692"/>
    </source>
</evidence>
<comment type="caution">
    <text evidence="18">The sequence shown here is derived from an EMBL/GenBank/DDBJ whole genome shotgun (WGS) entry which is preliminary data.</text>
</comment>
<evidence type="ECO:0000256" key="3">
    <source>
        <dbReference type="ARBA" id="ARBA00012374"/>
    </source>
</evidence>
<dbReference type="NCBIfam" id="TIGR00753">
    <property type="entry name" value="undec_PP_bacA"/>
    <property type="match status" value="1"/>
</dbReference>
<dbReference type="Proteomes" id="UP001519362">
    <property type="component" value="Unassembled WGS sequence"/>
</dbReference>
<evidence type="ECO:0000256" key="10">
    <source>
        <dbReference type="ARBA" id="ARBA00022989"/>
    </source>
</evidence>
<feature type="transmembrane region" description="Helical" evidence="17">
    <location>
        <begin position="187"/>
        <end position="207"/>
    </location>
</feature>
<comment type="miscellaneous">
    <text evidence="17">Bacitracin is thought to be involved in the inhibition of peptidoglycan synthesis by sequestering undecaprenyl diphosphate, thereby reducing the pool of lipid carrier available.</text>
</comment>
<dbReference type="EMBL" id="JAGIOL010000001">
    <property type="protein sequence ID" value="MBP2435804.1"/>
    <property type="molecule type" value="Genomic_DNA"/>
</dbReference>
<keyword evidence="13 17" id="KW-0961">Cell wall biogenesis/degradation</keyword>
<dbReference type="InterPro" id="IPR003824">
    <property type="entry name" value="UppP"/>
</dbReference>
<evidence type="ECO:0000256" key="2">
    <source>
        <dbReference type="ARBA" id="ARBA00010621"/>
    </source>
</evidence>
<keyword evidence="10 17" id="KW-1133">Transmembrane helix</keyword>
<evidence type="ECO:0000256" key="4">
    <source>
        <dbReference type="ARBA" id="ARBA00021581"/>
    </source>
</evidence>
<evidence type="ECO:0000256" key="15">
    <source>
        <dbReference type="ARBA" id="ARBA00032932"/>
    </source>
</evidence>
<evidence type="ECO:0000313" key="18">
    <source>
        <dbReference type="EMBL" id="MBP2435804.1"/>
    </source>
</evidence>
<keyword evidence="11 17" id="KW-0472">Membrane</keyword>
<dbReference type="EC" id="3.6.1.27" evidence="3 17"/>
<feature type="transmembrane region" description="Helical" evidence="17">
    <location>
        <begin position="88"/>
        <end position="110"/>
    </location>
</feature>
<protein>
    <recommendedName>
        <fullName evidence="4 17">Undecaprenyl-diphosphatase</fullName>
        <ecNumber evidence="3 17">3.6.1.27</ecNumber>
    </recommendedName>
    <alternativeName>
        <fullName evidence="15 17">Bacitracin resistance protein</fullName>
    </alternativeName>
    <alternativeName>
        <fullName evidence="14 17">Undecaprenyl pyrophosphate phosphatase</fullName>
    </alternativeName>
</protein>
<evidence type="ECO:0000256" key="14">
    <source>
        <dbReference type="ARBA" id="ARBA00032707"/>
    </source>
</evidence>
<dbReference type="HAMAP" id="MF_01006">
    <property type="entry name" value="Undec_diphosphatase"/>
    <property type="match status" value="1"/>
</dbReference>
<evidence type="ECO:0000256" key="13">
    <source>
        <dbReference type="ARBA" id="ARBA00023316"/>
    </source>
</evidence>
<comment type="similarity">
    <text evidence="2 17">Belongs to the UppP family.</text>
</comment>
<comment type="subcellular location">
    <subcellularLocation>
        <location evidence="1 17">Cell membrane</location>
        <topology evidence="1 17">Multi-pass membrane protein</topology>
    </subcellularLocation>
</comment>
<keyword evidence="6 17" id="KW-0812">Transmembrane</keyword>
<name>A0ABS4ZEW5_9MICO</name>
<sequence>MQIFEAIILGLVQGLTEFLPVSSSAHLRVVGEFLPSAADPGATFTAITQIGTEIAVLVYFGPKIWRIIKNWGLAVAGKIPMSDPDARLGWLVILGSIPIGILGFTLQEYIRDAFRNLWIVAAVLIGFGIILGMIDRFASRRRVIDDVTYPHGLTIGIAQALALVPGVSRSGATISMARGLGYDRKSAAEFAFLLAIPAVMGSGLFELRHGLQEGSVGPYGWTGVIIATVVAGVVGWLVIAYLMRYLERGSFMPFVIYRVVIGSVIMVLLAIGVLTPYGGA</sequence>
<dbReference type="RefSeq" id="WP_165131888.1">
    <property type="nucleotide sequence ID" value="NZ_CP049253.1"/>
</dbReference>
<comment type="function">
    <text evidence="17">Catalyzes the dephosphorylation of undecaprenyl diphosphate (UPP). Confers resistance to bacitracin.</text>
</comment>
<evidence type="ECO:0000256" key="8">
    <source>
        <dbReference type="ARBA" id="ARBA00022960"/>
    </source>
</evidence>
<keyword evidence="12 17" id="KW-0046">Antibiotic resistance</keyword>
<evidence type="ECO:0000256" key="12">
    <source>
        <dbReference type="ARBA" id="ARBA00023251"/>
    </source>
</evidence>
<feature type="transmembrane region" description="Helical" evidence="17">
    <location>
        <begin position="219"/>
        <end position="243"/>
    </location>
</feature>
<accession>A0ABS4ZEW5</accession>
<keyword evidence="9 17" id="KW-0573">Peptidoglycan synthesis</keyword>
<dbReference type="Pfam" id="PF02673">
    <property type="entry name" value="BacA"/>
    <property type="match status" value="1"/>
</dbReference>
<evidence type="ECO:0000256" key="11">
    <source>
        <dbReference type="ARBA" id="ARBA00023136"/>
    </source>
</evidence>
<dbReference type="NCBIfam" id="NF001392">
    <property type="entry name" value="PRK00281.2-1"/>
    <property type="match status" value="1"/>
</dbReference>
<evidence type="ECO:0000256" key="7">
    <source>
        <dbReference type="ARBA" id="ARBA00022801"/>
    </source>
</evidence>
<dbReference type="PANTHER" id="PTHR30622">
    <property type="entry name" value="UNDECAPRENYL-DIPHOSPHATASE"/>
    <property type="match status" value="1"/>
</dbReference>
<evidence type="ECO:0000256" key="9">
    <source>
        <dbReference type="ARBA" id="ARBA00022984"/>
    </source>
</evidence>
<comment type="catalytic activity">
    <reaction evidence="16 17">
        <text>di-trans,octa-cis-undecaprenyl diphosphate + H2O = di-trans,octa-cis-undecaprenyl phosphate + phosphate + H(+)</text>
        <dbReference type="Rhea" id="RHEA:28094"/>
        <dbReference type="ChEBI" id="CHEBI:15377"/>
        <dbReference type="ChEBI" id="CHEBI:15378"/>
        <dbReference type="ChEBI" id="CHEBI:43474"/>
        <dbReference type="ChEBI" id="CHEBI:58405"/>
        <dbReference type="ChEBI" id="CHEBI:60392"/>
        <dbReference type="EC" id="3.6.1.27"/>
    </reaction>
</comment>
<gene>
    <name evidence="17" type="primary">uppP</name>
    <name evidence="18" type="ORF">JOF34_000390</name>
</gene>
<keyword evidence="5 17" id="KW-1003">Cell membrane</keyword>
<feature type="transmembrane region" description="Helical" evidence="17">
    <location>
        <begin position="116"/>
        <end position="134"/>
    </location>
</feature>
<keyword evidence="8 17" id="KW-0133">Cell shape</keyword>
<evidence type="ECO:0000256" key="16">
    <source>
        <dbReference type="ARBA" id="ARBA00047594"/>
    </source>
</evidence>
<feature type="transmembrane region" description="Helical" evidence="17">
    <location>
        <begin position="255"/>
        <end position="277"/>
    </location>
</feature>
<organism evidence="18 19">
    <name type="scientific">Microbacterium amylolyticum</name>
    <dbReference type="NCBI Taxonomy" id="936337"/>
    <lineage>
        <taxon>Bacteria</taxon>
        <taxon>Bacillati</taxon>
        <taxon>Actinomycetota</taxon>
        <taxon>Actinomycetes</taxon>
        <taxon>Micrococcales</taxon>
        <taxon>Microbacteriaceae</taxon>
        <taxon>Microbacterium</taxon>
    </lineage>
</organism>
<keyword evidence="7 17" id="KW-0378">Hydrolase</keyword>
<reference evidence="18 19" key="1">
    <citation type="submission" date="2021-03" db="EMBL/GenBank/DDBJ databases">
        <title>Sequencing the genomes of 1000 actinobacteria strains.</title>
        <authorList>
            <person name="Klenk H.-P."/>
        </authorList>
    </citation>
    <scope>NUCLEOTIDE SEQUENCE [LARGE SCALE GENOMIC DNA]</scope>
    <source>
        <strain evidence="18 19">DSM 24221</strain>
    </source>
</reference>
<proteinExistence type="inferred from homology"/>
<evidence type="ECO:0000256" key="1">
    <source>
        <dbReference type="ARBA" id="ARBA00004651"/>
    </source>
</evidence>
<dbReference type="GO" id="GO:0050380">
    <property type="term" value="F:undecaprenyl-diphosphatase activity"/>
    <property type="evidence" value="ECO:0007669"/>
    <property type="project" value="UniProtKB-EC"/>
</dbReference>
<keyword evidence="19" id="KW-1185">Reference proteome</keyword>
<evidence type="ECO:0000256" key="5">
    <source>
        <dbReference type="ARBA" id="ARBA00022475"/>
    </source>
</evidence>
<dbReference type="PANTHER" id="PTHR30622:SF4">
    <property type="entry name" value="UNDECAPRENYL-DIPHOSPHATASE"/>
    <property type="match status" value="1"/>
</dbReference>